<keyword evidence="3" id="KW-1185">Reference proteome</keyword>
<reference evidence="2 3" key="1">
    <citation type="journal article" date="2015" name="Sci. Rep.">
        <title>Genome of the facultative scuticociliatosis pathogen Pseudocohnilembus persalinus provides insight into its virulence through horizontal gene transfer.</title>
        <authorList>
            <person name="Xiong J."/>
            <person name="Wang G."/>
            <person name="Cheng J."/>
            <person name="Tian M."/>
            <person name="Pan X."/>
            <person name="Warren A."/>
            <person name="Jiang C."/>
            <person name="Yuan D."/>
            <person name="Miao W."/>
        </authorList>
    </citation>
    <scope>NUCLEOTIDE SEQUENCE [LARGE SCALE GENOMIC DNA]</scope>
    <source>
        <strain evidence="2">36N120E</strain>
    </source>
</reference>
<dbReference type="AlphaFoldDB" id="A0A0V0QUN8"/>
<comment type="caution">
    <text evidence="2">The sequence shown here is derived from an EMBL/GenBank/DDBJ whole genome shotgun (WGS) entry which is preliminary data.</text>
</comment>
<evidence type="ECO:0000313" key="2">
    <source>
        <dbReference type="EMBL" id="KRX05963.1"/>
    </source>
</evidence>
<feature type="region of interest" description="Disordered" evidence="1">
    <location>
        <begin position="464"/>
        <end position="493"/>
    </location>
</feature>
<protein>
    <submittedName>
        <fullName evidence="2">Uncharacterized protein</fullName>
    </submittedName>
</protein>
<feature type="region of interest" description="Disordered" evidence="1">
    <location>
        <begin position="386"/>
        <end position="410"/>
    </location>
</feature>
<proteinExistence type="predicted"/>
<name>A0A0V0QUN8_PSEPJ</name>
<dbReference type="EMBL" id="LDAU01000102">
    <property type="protein sequence ID" value="KRX05963.1"/>
    <property type="molecule type" value="Genomic_DNA"/>
</dbReference>
<dbReference type="Proteomes" id="UP000054937">
    <property type="component" value="Unassembled WGS sequence"/>
</dbReference>
<gene>
    <name evidence="2" type="ORF">PPERSA_01041</name>
</gene>
<organism evidence="2 3">
    <name type="scientific">Pseudocohnilembus persalinus</name>
    <name type="common">Ciliate</name>
    <dbReference type="NCBI Taxonomy" id="266149"/>
    <lineage>
        <taxon>Eukaryota</taxon>
        <taxon>Sar</taxon>
        <taxon>Alveolata</taxon>
        <taxon>Ciliophora</taxon>
        <taxon>Intramacronucleata</taxon>
        <taxon>Oligohymenophorea</taxon>
        <taxon>Scuticociliatia</taxon>
        <taxon>Philasterida</taxon>
        <taxon>Pseudocohnilembidae</taxon>
        <taxon>Pseudocohnilembus</taxon>
    </lineage>
</organism>
<evidence type="ECO:0000313" key="3">
    <source>
        <dbReference type="Proteomes" id="UP000054937"/>
    </source>
</evidence>
<accession>A0A0V0QUN8</accession>
<feature type="compositionally biased region" description="Polar residues" evidence="1">
    <location>
        <begin position="393"/>
        <end position="406"/>
    </location>
</feature>
<sequence length="627" mass="74808">MDGNQDFKKYIIRQTVQKNSLRGEEAINAEVYKNKNLKLYFNKKIKELKKVSHNKNVPLEQLANSIQLEPHTIQMLTKQQERMQKIKVGDRGQNAYIDINQQKLQEEVQQRCQDSQLPDELKEQKQKLIDAKLRQTSKKQQKMAETNKVKKLVGYHLEDQYIRDLYQKFLREELQEKINKWITQGQKSWHIADNFQMQKKQGKLEFLSKVQIDKFMNNIIEKLDLSVGSILGLKDVYYKTVKQLQDEKKTQQLREGKNYQDLIDAEIDAQEERNQKAIVKIFKDNQLDQNEINQFVMKKKSQVQAEQEKKLWEEEKGNYRKVGETKIRNPKDFIRKKKTDTDYMRFLKVDHQEALFKLSQAKNKKGPKSFEQIRKSVNKLSAKKIEKLDKQSQNDSQCSSNIQNKKQSPKLIKRFTQMLDEQQKKEEMENSQNNEFQTEQDNQIYDLENYYFFNGNWYQKDTEKKNIQKDQDQQNQDSINSSQFNQQQQYENEQQKFNEIQLQDISQVQNIQVNNNINRSKVDSIKSSNLNMGSTKADITTVGNSSKTQIFKNNYMRNTSQNRTVNRNQTYLSPQDQTNGWITNKFKWYQIYRKSSKINQKQISIIIIKNNKEQLNLQLERLEFRQC</sequence>
<evidence type="ECO:0000256" key="1">
    <source>
        <dbReference type="SAM" id="MobiDB-lite"/>
    </source>
</evidence>
<feature type="compositionally biased region" description="Low complexity" evidence="1">
    <location>
        <begin position="473"/>
        <end position="493"/>
    </location>
</feature>
<dbReference type="InParanoid" id="A0A0V0QUN8"/>